<organism evidence="1 2">
    <name type="scientific">Aspergillus oryzae</name>
    <name type="common">Yellow koji mold</name>
    <dbReference type="NCBI Taxonomy" id="5062"/>
    <lineage>
        <taxon>Eukaryota</taxon>
        <taxon>Fungi</taxon>
        <taxon>Dikarya</taxon>
        <taxon>Ascomycota</taxon>
        <taxon>Pezizomycotina</taxon>
        <taxon>Eurotiomycetes</taxon>
        <taxon>Eurotiomycetidae</taxon>
        <taxon>Eurotiales</taxon>
        <taxon>Aspergillaceae</taxon>
        <taxon>Aspergillus</taxon>
        <taxon>Aspergillus subgen. Circumdati</taxon>
    </lineage>
</organism>
<dbReference type="EMBL" id="BSYA01000022">
    <property type="protein sequence ID" value="GMG25850.1"/>
    <property type="molecule type" value="Genomic_DNA"/>
</dbReference>
<evidence type="ECO:0000313" key="2">
    <source>
        <dbReference type="Proteomes" id="UP001165205"/>
    </source>
</evidence>
<proteinExistence type="predicted"/>
<evidence type="ECO:0000313" key="1">
    <source>
        <dbReference type="EMBL" id="GMG25850.1"/>
    </source>
</evidence>
<dbReference type="Proteomes" id="UP001165205">
    <property type="component" value="Unassembled WGS sequence"/>
</dbReference>
<protein>
    <submittedName>
        <fullName evidence="1">Unnamed protein product</fullName>
    </submittedName>
</protein>
<reference evidence="1" key="1">
    <citation type="submission" date="2023-04" db="EMBL/GenBank/DDBJ databases">
        <title>Aspergillus oryzae NBRC 4228.</title>
        <authorList>
            <person name="Ichikawa N."/>
            <person name="Sato H."/>
            <person name="Tonouchi N."/>
        </authorList>
    </citation>
    <scope>NUCLEOTIDE SEQUENCE</scope>
    <source>
        <strain evidence="1">NBRC 4228</strain>
    </source>
</reference>
<name>A0AAN5BUT7_ASPOZ</name>
<accession>A0AAN5BUT7</accession>
<comment type="caution">
    <text evidence="1">The sequence shown here is derived from an EMBL/GenBank/DDBJ whole genome shotgun (WGS) entry which is preliminary data.</text>
</comment>
<sequence length="75" mass="8449">MYKELAGLEGTLDTELGTMIPAEQIRLFTRSMEAKLDIVEGGTHYFSATHPEIVNEAILDMVERYNGTKSMILTR</sequence>
<gene>
    <name evidence="1" type="ORF">Aory04_000279300</name>
</gene>
<dbReference type="AlphaFoldDB" id="A0AAN5BUT7"/>